<feature type="domain" description="DUF8186" evidence="3">
    <location>
        <begin position="264"/>
        <end position="407"/>
    </location>
</feature>
<name>C7NQV4_HALUD</name>
<organism evidence="5 6">
    <name type="scientific">Halorhabdus utahensis (strain DSM 12940 / JCM 11049 / AX-2)</name>
    <dbReference type="NCBI Taxonomy" id="519442"/>
    <lineage>
        <taxon>Archaea</taxon>
        <taxon>Methanobacteriati</taxon>
        <taxon>Methanobacteriota</taxon>
        <taxon>Stenosarchaea group</taxon>
        <taxon>Halobacteria</taxon>
        <taxon>Halobacteriales</taxon>
        <taxon>Haloarculaceae</taxon>
        <taxon>Halorhabdus</taxon>
    </lineage>
</organism>
<dbReference type="Pfam" id="PF26590">
    <property type="entry name" value="DUF8186_M"/>
    <property type="match status" value="1"/>
</dbReference>
<keyword evidence="1" id="KW-1133">Transmembrane helix</keyword>
<keyword evidence="6" id="KW-1185">Reference proteome</keyword>
<feature type="transmembrane region" description="Helical" evidence="1">
    <location>
        <begin position="516"/>
        <end position="537"/>
    </location>
</feature>
<dbReference type="Proteomes" id="UP000002071">
    <property type="component" value="Chromosome"/>
</dbReference>
<dbReference type="Pfam" id="PF26591">
    <property type="entry name" value="DUF8186_C"/>
    <property type="match status" value="1"/>
</dbReference>
<proteinExistence type="predicted"/>
<evidence type="ECO:0000313" key="5">
    <source>
        <dbReference type="EMBL" id="ACV11858.1"/>
    </source>
</evidence>
<protein>
    <submittedName>
        <fullName evidence="5">Uncharacterized protein</fullName>
    </submittedName>
</protein>
<dbReference type="Pfam" id="PF26589">
    <property type="entry name" value="DUF8186"/>
    <property type="match status" value="1"/>
</dbReference>
<accession>C7NQV4</accession>
<evidence type="ECO:0000256" key="1">
    <source>
        <dbReference type="SAM" id="Phobius"/>
    </source>
</evidence>
<dbReference type="HOGENOM" id="CLU_465130_0_0_2"/>
<dbReference type="EMBL" id="CP001687">
    <property type="protein sequence ID" value="ACV11858.1"/>
    <property type="molecule type" value="Genomic_DNA"/>
</dbReference>
<dbReference type="KEGG" id="hut:Huta_1685"/>
<dbReference type="InterPro" id="IPR058499">
    <property type="entry name" value="DUF8186"/>
</dbReference>
<sequence length="552" mass="60660">MVALVALTALAGSALADPPSEPDHGVNETRFPVLWSGDEDGTVNTYDEGGQDVALRQLANGTDLPLNAPPRDVERWNAGDFGEFPETNRSVSIQPSYADTSDGEFVKGAHATLFAIQPSTTLRLSDSRQPLYVGRSGEVLVTTDYRVRVPEDDTTGDRQVYWSLETHRIEETRLTIDGETVASDGGSHTPRFAFDALAAGSHRIAVETEVFVRLEKHVRTEETDCWENGTTTRCQTDVDHNYTHPTETVTVEDDRRVVVEDLQVTGKRAEYPDGSGALAVTANRPWLGYSTSQGNVTGTWRLYSARDPSWDTLVYAQQNNTTQRHSPLHPLQVNAFPMAMGASAAEPTTRVLATDGQRYEAPTLPENVELGVPNGTYTGSRTIVTRFPEQVSAIRARGFVRGRSTTVDTGDFDTVPIHRSNLTLAVRNDSDSTTRIEVRLRDAATGDPIDTVDRDGFVVIDGERVNTTDDGTALVTLDDAGTFVSARYEPGDWWHHDRGYVEDSVTVSLDGPSLQVLAAVFRFAVPVGLLLLAAYLIDRITTWQLWPPWRGL</sequence>
<feature type="domain" description="DUF8186" evidence="4">
    <location>
        <begin position="417"/>
        <end position="507"/>
    </location>
</feature>
<evidence type="ECO:0000259" key="4">
    <source>
        <dbReference type="Pfam" id="PF26591"/>
    </source>
</evidence>
<dbReference type="InterPro" id="IPR058910">
    <property type="entry name" value="DUF8186_M"/>
</dbReference>
<evidence type="ECO:0000259" key="2">
    <source>
        <dbReference type="Pfam" id="PF26589"/>
    </source>
</evidence>
<reference evidence="5 6" key="1">
    <citation type="journal article" date="2009" name="Stand. Genomic Sci.">
        <title>Complete genome sequence of Halorhabdus utahensis type strain (AX-2).</title>
        <authorList>
            <person name="Anderson I."/>
            <person name="Tindall B.J."/>
            <person name="Pomrenke H."/>
            <person name="Goker M."/>
            <person name="Lapidus A."/>
            <person name="Nolan M."/>
            <person name="Copeland A."/>
            <person name="Glavina Del Rio T."/>
            <person name="Chen F."/>
            <person name="Tice H."/>
            <person name="Cheng J.F."/>
            <person name="Lucas S."/>
            <person name="Chertkov O."/>
            <person name="Bruce D."/>
            <person name="Brettin T."/>
            <person name="Detter J.C."/>
            <person name="Han C."/>
            <person name="Goodwin L."/>
            <person name="Land M."/>
            <person name="Hauser L."/>
            <person name="Chang Y.J."/>
            <person name="Jeffries C.D."/>
            <person name="Pitluck S."/>
            <person name="Pati A."/>
            <person name="Mavromatis K."/>
            <person name="Ivanova N."/>
            <person name="Ovchinnikova G."/>
            <person name="Chen A."/>
            <person name="Palaniappan K."/>
            <person name="Chain P."/>
            <person name="Rohde M."/>
            <person name="Bristow J."/>
            <person name="Eisen J.A."/>
            <person name="Markowitz V."/>
            <person name="Hugenholtz P."/>
            <person name="Kyrpides N.C."/>
            <person name="Klenk H.P."/>
        </authorList>
    </citation>
    <scope>NUCLEOTIDE SEQUENCE [LARGE SCALE GENOMIC DNA]</scope>
    <source>
        <strain evidence="6">DSM 12940 / JCM 11049 / AX-2</strain>
    </source>
</reference>
<evidence type="ECO:0000259" key="3">
    <source>
        <dbReference type="Pfam" id="PF26590"/>
    </source>
</evidence>
<dbReference type="STRING" id="519442.Huta_1685"/>
<gene>
    <name evidence="5" type="ordered locus">Huta_1685</name>
</gene>
<evidence type="ECO:0000313" key="6">
    <source>
        <dbReference type="Proteomes" id="UP000002071"/>
    </source>
</evidence>
<keyword evidence="1" id="KW-0472">Membrane</keyword>
<keyword evidence="1" id="KW-0812">Transmembrane</keyword>
<dbReference type="AlphaFoldDB" id="C7NQV4"/>
<dbReference type="InterPro" id="IPR058911">
    <property type="entry name" value="DUF8186_C"/>
</dbReference>
<feature type="domain" description="DUF8186" evidence="2">
    <location>
        <begin position="83"/>
        <end position="259"/>
    </location>
</feature>
<dbReference type="eggNOG" id="arCOG06162">
    <property type="taxonomic scope" value="Archaea"/>
</dbReference>